<feature type="domain" description="PCI" evidence="7">
    <location>
        <begin position="222"/>
        <end position="405"/>
    </location>
</feature>
<keyword evidence="4 5" id="KW-0648">Protein biosynthesis</keyword>
<evidence type="ECO:0000313" key="9">
    <source>
        <dbReference type="Proteomes" id="UP000593906"/>
    </source>
</evidence>
<keyword evidence="3 5" id="KW-0396">Initiation factor</keyword>
<dbReference type="Pfam" id="PF01399">
    <property type="entry name" value="PCI"/>
    <property type="match status" value="1"/>
</dbReference>
<name>A0A7S7LJ76_CRYPV</name>
<comment type="similarity">
    <text evidence="5">Belongs to the eIF-3 subunit M family.</text>
</comment>
<feature type="region of interest" description="Disordered" evidence="6">
    <location>
        <begin position="437"/>
        <end position="456"/>
    </location>
</feature>
<dbReference type="HAMAP" id="MF_03012">
    <property type="entry name" value="eIF3m"/>
    <property type="match status" value="1"/>
</dbReference>
<dbReference type="PROSITE" id="PS50250">
    <property type="entry name" value="PCI"/>
    <property type="match status" value="1"/>
</dbReference>
<dbReference type="GO" id="GO:0071541">
    <property type="term" value="C:eukaryotic translation initiation factor 3 complex, eIF3m"/>
    <property type="evidence" value="ECO:0007669"/>
    <property type="project" value="UniProtKB-UniRule"/>
</dbReference>
<dbReference type="GO" id="GO:0033290">
    <property type="term" value="C:eukaryotic 48S preinitiation complex"/>
    <property type="evidence" value="ECO:0007669"/>
    <property type="project" value="UniProtKB-UniRule"/>
</dbReference>
<dbReference type="GO" id="GO:0003743">
    <property type="term" value="F:translation initiation factor activity"/>
    <property type="evidence" value="ECO:0007669"/>
    <property type="project" value="UniProtKB-UniRule"/>
</dbReference>
<comment type="subunit">
    <text evidence="5">Component of the eukaryotic translation initiation factor 3 (eIF-3) complex.</text>
</comment>
<comment type="similarity">
    <text evidence="1">Belongs to the CSN7/EIF3M family. CSN7 subfamily.</text>
</comment>
<evidence type="ECO:0000313" key="8">
    <source>
        <dbReference type="EMBL" id="QOY43275.1"/>
    </source>
</evidence>
<comment type="function">
    <text evidence="5">Component of the eukaryotic translation initiation factor 3 (eIF-3) complex, which is involved in protein synthesis of a specialized repertoire of mRNAs and, together with other initiation factors, stimulates binding of mRNA and methionyl-tRNAi to the 40S ribosome. The eIF-3 complex specifically targets and initiates translation of a subset of mRNAs involved in cell proliferation.</text>
</comment>
<gene>
    <name evidence="8" type="ORF">CPATCC_000045</name>
</gene>
<dbReference type="VEuPathDB" id="CryptoDB:CPATCC_0035800"/>
<evidence type="ECO:0000256" key="4">
    <source>
        <dbReference type="ARBA" id="ARBA00022917"/>
    </source>
</evidence>
<evidence type="ECO:0000256" key="1">
    <source>
        <dbReference type="ARBA" id="ARBA00008482"/>
    </source>
</evidence>
<dbReference type="InterPro" id="IPR000717">
    <property type="entry name" value="PCI_dom"/>
</dbReference>
<dbReference type="GO" id="GO:0001732">
    <property type="term" value="P:formation of cytoplasmic translation initiation complex"/>
    <property type="evidence" value="ECO:0007669"/>
    <property type="project" value="UniProtKB-UniRule"/>
</dbReference>
<dbReference type="PANTHER" id="PTHR15350">
    <property type="entry name" value="COP9 SIGNALOSOME COMPLEX SUBUNIT 7/DENDRITIC CELL PROTEIN GA17"/>
    <property type="match status" value="1"/>
</dbReference>
<reference evidence="8 9" key="1">
    <citation type="submission" date="2019-09" db="EMBL/GenBank/DDBJ databases">
        <title>Consistent, comparative and evidence-based genome assembly and annotation for Cryptosporidium parvum, C. hominis and C. tyzzeri.</title>
        <authorList>
            <person name="Baptista R.P."/>
            <person name="Li Y."/>
            <person name="Sateriale A."/>
            <person name="Ansell B."/>
            <person name="Jex A."/>
            <person name="Sanders M."/>
            <person name="Brooks K."/>
            <person name="Tracey A."/>
            <person name="Berriman M."/>
            <person name="Striepen B."/>
            <person name="Cotton J.A."/>
            <person name="Kissinger J.C."/>
        </authorList>
    </citation>
    <scope>NUCLEOTIDE SEQUENCE [LARGE SCALE GENOMIC DNA]</scope>
    <source>
        <strain evidence="8 9">IOWA-ATCC</strain>
    </source>
</reference>
<dbReference type="InterPro" id="IPR045237">
    <property type="entry name" value="COPS7/eIF3m"/>
</dbReference>
<dbReference type="OMA" id="VCLKALW"/>
<dbReference type="Proteomes" id="UP000593906">
    <property type="component" value="Chromosome 1"/>
</dbReference>
<accession>A0A7S7LJ76</accession>
<sequence>MMQLVFTSNGNGRSTSILLCDWLFTILDYLDKKKSNSFYEKVCKLVRDDISEVDMASVFELLVENLDGIFEILKDAEVKKEIVIRDDVKRSFGELYKESEEFFIPLISMLLHPKFDKSRIDTCKKIFLEKLMSKGEIPKLRINVLQVYYDIFGQDLELLVNILKYKAQYGCFNNFETMESSLDMLEKKITNIDESKSELKRNLYLGMYDIISSESKDNKNYLNKKAYDYLVGFFETFKSKDEISQSIKSNSRILDLGVQFLISTILLPEILFFDSLLSMPIYQYIKENYSKEYKVLLELFDICYQGTVGDFHDKLQNNNQEYQNFLDKLPILKANESNIVNKLQLLTISTLAKGKSSIKLDELEKEFRLSSFDTQDAVVNAISVGLIDGNISENSNTVNINCVTKRQFGKAEWESLDKKLNQWMGHLTSLSSILANNSNNNNNTNNNNVNNNSNNE</sequence>
<dbReference type="GO" id="GO:0016282">
    <property type="term" value="C:eukaryotic 43S preinitiation complex"/>
    <property type="evidence" value="ECO:0007669"/>
    <property type="project" value="UniProtKB-UniRule"/>
</dbReference>
<evidence type="ECO:0000256" key="3">
    <source>
        <dbReference type="ARBA" id="ARBA00022540"/>
    </source>
</evidence>
<evidence type="ECO:0000259" key="7">
    <source>
        <dbReference type="PROSITE" id="PS50250"/>
    </source>
</evidence>
<keyword evidence="2 5" id="KW-0963">Cytoplasm</keyword>
<dbReference type="EMBL" id="CP044422">
    <property type="protein sequence ID" value="QOY43275.1"/>
    <property type="molecule type" value="Genomic_DNA"/>
</dbReference>
<proteinExistence type="inferred from homology"/>
<dbReference type="InterPro" id="IPR027528">
    <property type="entry name" value="eIF3m"/>
</dbReference>
<organism evidence="8 9">
    <name type="scientific">Cryptosporidium parvum</name>
    <dbReference type="NCBI Taxonomy" id="5807"/>
    <lineage>
        <taxon>Eukaryota</taxon>
        <taxon>Sar</taxon>
        <taxon>Alveolata</taxon>
        <taxon>Apicomplexa</taxon>
        <taxon>Conoidasida</taxon>
        <taxon>Coccidia</taxon>
        <taxon>Eucoccidiorida</taxon>
        <taxon>Eimeriorina</taxon>
        <taxon>Cryptosporidiidae</taxon>
        <taxon>Cryptosporidium</taxon>
    </lineage>
</organism>
<dbReference type="AlphaFoldDB" id="A0A7S7LJ76"/>
<evidence type="ECO:0000256" key="6">
    <source>
        <dbReference type="SAM" id="MobiDB-lite"/>
    </source>
</evidence>
<protein>
    <recommendedName>
        <fullName evidence="5">Eukaryotic translation initiation factor 3 subunit M</fullName>
        <shortName evidence="5">eIF3m</shortName>
    </recommendedName>
</protein>
<dbReference type="SMART" id="SM00088">
    <property type="entry name" value="PINT"/>
    <property type="match status" value="1"/>
</dbReference>
<evidence type="ECO:0000256" key="2">
    <source>
        <dbReference type="ARBA" id="ARBA00022490"/>
    </source>
</evidence>
<comment type="subcellular location">
    <subcellularLocation>
        <location evidence="5">Cytoplasm</location>
    </subcellularLocation>
</comment>
<evidence type="ECO:0000256" key="5">
    <source>
        <dbReference type="HAMAP-Rule" id="MF_03012"/>
    </source>
</evidence>
<dbReference type="PANTHER" id="PTHR15350:SF2">
    <property type="entry name" value="EUKARYOTIC TRANSLATION INITIATION FACTOR 3 SUBUNIT M"/>
    <property type="match status" value="1"/>
</dbReference>